<dbReference type="EMBL" id="JAVRRF010000040">
    <property type="protein sequence ID" value="KAK5050140.1"/>
    <property type="molecule type" value="Genomic_DNA"/>
</dbReference>
<dbReference type="PANTHER" id="PTHR43702:SF3">
    <property type="entry name" value="PROTEIN TSGA"/>
    <property type="match status" value="1"/>
</dbReference>
<keyword evidence="4" id="KW-0812">Transmembrane</keyword>
<keyword evidence="4" id="KW-0472">Membrane</keyword>
<feature type="region of interest" description="Disordered" evidence="3">
    <location>
        <begin position="539"/>
        <end position="594"/>
    </location>
</feature>
<feature type="transmembrane region" description="Helical" evidence="4">
    <location>
        <begin position="349"/>
        <end position="371"/>
    </location>
</feature>
<dbReference type="Gene3D" id="1.20.1250.20">
    <property type="entry name" value="MFS general substrate transporter like domains"/>
    <property type="match status" value="2"/>
</dbReference>
<keyword evidence="2" id="KW-1003">Cell membrane</keyword>
<feature type="transmembrane region" description="Helical" evidence="4">
    <location>
        <begin position="383"/>
        <end position="403"/>
    </location>
</feature>
<evidence type="ECO:0000256" key="4">
    <source>
        <dbReference type="SAM" id="Phobius"/>
    </source>
</evidence>
<evidence type="ECO:0000313" key="6">
    <source>
        <dbReference type="Proteomes" id="UP001345691"/>
    </source>
</evidence>
<dbReference type="SUPFAM" id="SSF103473">
    <property type="entry name" value="MFS general substrate transporter"/>
    <property type="match status" value="1"/>
</dbReference>
<name>A0ABR0IWP3_9EURO</name>
<reference evidence="5 6" key="1">
    <citation type="submission" date="2023-08" db="EMBL/GenBank/DDBJ databases">
        <title>Black Yeasts Isolated from many extreme environments.</title>
        <authorList>
            <person name="Coleine C."/>
            <person name="Stajich J.E."/>
            <person name="Selbmann L."/>
        </authorList>
    </citation>
    <scope>NUCLEOTIDE SEQUENCE [LARGE SCALE GENOMIC DNA]</scope>
    <source>
        <strain evidence="5 6">CCFEE 6328</strain>
    </source>
</reference>
<feature type="transmembrane region" description="Helical" evidence="4">
    <location>
        <begin position="232"/>
        <end position="255"/>
    </location>
</feature>
<evidence type="ECO:0000256" key="2">
    <source>
        <dbReference type="ARBA" id="ARBA00022475"/>
    </source>
</evidence>
<evidence type="ECO:0000313" key="5">
    <source>
        <dbReference type="EMBL" id="KAK5050140.1"/>
    </source>
</evidence>
<keyword evidence="6" id="KW-1185">Reference proteome</keyword>
<dbReference type="InterPro" id="IPR036259">
    <property type="entry name" value="MFS_trans_sf"/>
</dbReference>
<dbReference type="Pfam" id="PF07690">
    <property type="entry name" value="MFS_1"/>
    <property type="match status" value="1"/>
</dbReference>
<feature type="transmembrane region" description="Helical" evidence="4">
    <location>
        <begin position="100"/>
        <end position="121"/>
    </location>
</feature>
<accession>A0ABR0IWP3</accession>
<feature type="transmembrane region" description="Helical" evidence="4">
    <location>
        <begin position="415"/>
        <end position="434"/>
    </location>
</feature>
<comment type="caution">
    <text evidence="5">The sequence shown here is derived from an EMBL/GenBank/DDBJ whole genome shotgun (WGS) entry which is preliminary data.</text>
</comment>
<dbReference type="Proteomes" id="UP001345691">
    <property type="component" value="Unassembled WGS sequence"/>
</dbReference>
<evidence type="ECO:0008006" key="7">
    <source>
        <dbReference type="Google" id="ProtNLM"/>
    </source>
</evidence>
<feature type="transmembrane region" description="Helical" evidence="4">
    <location>
        <begin position="169"/>
        <end position="188"/>
    </location>
</feature>
<protein>
    <recommendedName>
        <fullName evidence="7">Major facilitator superfamily (MFS) profile domain-containing protein</fullName>
    </recommendedName>
</protein>
<dbReference type="PANTHER" id="PTHR43702">
    <property type="entry name" value="L-FUCOSE-PROTON SYMPORTER"/>
    <property type="match status" value="1"/>
</dbReference>
<proteinExistence type="predicted"/>
<feature type="transmembrane region" description="Helical" evidence="4">
    <location>
        <begin position="504"/>
        <end position="525"/>
    </location>
</feature>
<keyword evidence="4" id="KW-1133">Transmembrane helix</keyword>
<evidence type="ECO:0000256" key="3">
    <source>
        <dbReference type="SAM" id="MobiDB-lite"/>
    </source>
</evidence>
<dbReference type="InterPro" id="IPR050375">
    <property type="entry name" value="MFS_TsgA-like"/>
</dbReference>
<dbReference type="InterPro" id="IPR011701">
    <property type="entry name" value="MFS"/>
</dbReference>
<gene>
    <name evidence="5" type="ORF">LTR69_010774</name>
</gene>
<feature type="transmembrane region" description="Helical" evidence="4">
    <location>
        <begin position="194"/>
        <end position="211"/>
    </location>
</feature>
<sequence length="594" mass="64551">MKLVEATKVLESSTTREWLAIFGRLERRIFYGTQPKGKRSSPWSSHRNEMLPPLVQMSDITPSTSHEMFNFSWNALLNRIKRLDVQYGQPKKEIRRRDTIVPIAIASISLFCMWGLAYGLLDIMNYHVKVAMGIGREKAAILAAGYYAAYIPGALLIGGPLVKNCGYRVAMVAGLFGLALGDLFMSVAAQNCTLAGMVAAMFVIGLGVSTLERSANPYAVNCGPRTQATLRILIAQAWAGIGTVVAPFLANAFVFNPDTSTRTPLPDPLRPGKCLMPAEDKNASCANLGSVIVFYRALGGCIFGLMVFIAVIFFRTTWVPEVEVPSSPPVTCGWKKWKHPLFSWRYARIWWGVAANFVNIGCQVTFAQFFIEHMKVNACASDNWAATCMSIAQVAFVIGRFFAAGLVTCPKIFKPRWVLACFIAGAVATTAAGTDVTGKTAITVAVMVMFFEAPSFPMIFEGATASYEEWTPTCETLMIVSISGGALQPPLMAQLVEAVRISNAWWLTAGCFALVFTYPLATNLIPSFKRALDSSEIGPPAGAEEIKPEDRTSSSDTPSVQHKESVLTGIEPTFDGPATRGRIGGPPGRDDDLV</sequence>
<feature type="compositionally biased region" description="Basic and acidic residues" evidence="3">
    <location>
        <begin position="544"/>
        <end position="553"/>
    </location>
</feature>
<feature type="transmembrane region" description="Helical" evidence="4">
    <location>
        <begin position="141"/>
        <end position="162"/>
    </location>
</feature>
<evidence type="ECO:0000256" key="1">
    <source>
        <dbReference type="ARBA" id="ARBA00004429"/>
    </source>
</evidence>
<feature type="transmembrane region" description="Helical" evidence="4">
    <location>
        <begin position="293"/>
        <end position="314"/>
    </location>
</feature>
<comment type="subcellular location">
    <subcellularLocation>
        <location evidence="1">Cell inner membrane</location>
        <topology evidence="1">Multi-pass membrane protein</topology>
    </subcellularLocation>
</comment>
<organism evidence="5 6">
    <name type="scientific">Exophiala sideris</name>
    <dbReference type="NCBI Taxonomy" id="1016849"/>
    <lineage>
        <taxon>Eukaryota</taxon>
        <taxon>Fungi</taxon>
        <taxon>Dikarya</taxon>
        <taxon>Ascomycota</taxon>
        <taxon>Pezizomycotina</taxon>
        <taxon>Eurotiomycetes</taxon>
        <taxon>Chaetothyriomycetidae</taxon>
        <taxon>Chaetothyriales</taxon>
        <taxon>Herpotrichiellaceae</taxon>
        <taxon>Exophiala</taxon>
    </lineage>
</organism>